<dbReference type="InterPro" id="IPR052614">
    <property type="entry name" value="CFAP65"/>
</dbReference>
<accession>T1FGU9</accession>
<dbReference type="STRING" id="6412.T1FGU9"/>
<dbReference type="InterPro" id="IPR013783">
    <property type="entry name" value="Ig-like_fold"/>
</dbReference>
<dbReference type="RefSeq" id="XP_009028774.1">
    <property type="nucleotide sequence ID" value="XM_009030526.1"/>
</dbReference>
<dbReference type="CTD" id="20208048"/>
<evidence type="ECO:0000313" key="3">
    <source>
        <dbReference type="Proteomes" id="UP000015101"/>
    </source>
</evidence>
<organism evidence="2 3">
    <name type="scientific">Helobdella robusta</name>
    <name type="common">Californian leech</name>
    <dbReference type="NCBI Taxonomy" id="6412"/>
    <lineage>
        <taxon>Eukaryota</taxon>
        <taxon>Metazoa</taxon>
        <taxon>Spiralia</taxon>
        <taxon>Lophotrochozoa</taxon>
        <taxon>Annelida</taxon>
        <taxon>Clitellata</taxon>
        <taxon>Hirudinea</taxon>
        <taxon>Rhynchobdellida</taxon>
        <taxon>Glossiphoniidae</taxon>
        <taxon>Helobdella</taxon>
    </lineage>
</organism>
<sequence>MDPPLRQPLKMVCCELGKSVYRTVSIHNTATTPMSYEVFYDEHNINNYNSFDCLIFKPEKGVIQPNEYQVIMIKYFALRDKFVDANNLPPAGNKPVHNFQHQKRAKRLKSLFLVFNNDLKYKQEICIDAFLEIPRINLRSSGYLIFRPSQTGCQSFVTDIITNVACAPLSFKWMIPKAFRNCIKVDALDWVLNPFESKVLNWSYKTEFYEEIIIKIKLRIILMEKCASQTSSQSEIDCKFGTNQNFGENNFASGWVERGKEVIQQVILVGHGSRSSIKSLQDNIDLGPLILKESHCRRLPPIYNDGDCDLNYELHVQQMSSTDMRTDWKCELNDVQLCSNMACDGESGVVVFLLAL</sequence>
<gene>
    <name evidence="2" type="primary">20208048</name>
    <name evidence="1" type="ORF">HELRODRAFT_181291</name>
</gene>
<protein>
    <recommendedName>
        <fullName evidence="4">MSP domain-containing protein</fullName>
    </recommendedName>
</protein>
<dbReference type="Proteomes" id="UP000015101">
    <property type="component" value="Unassembled WGS sequence"/>
</dbReference>
<dbReference type="GeneID" id="20208048"/>
<dbReference type="Gene3D" id="2.60.40.10">
    <property type="entry name" value="Immunoglobulins"/>
    <property type="match status" value="1"/>
</dbReference>
<name>T1FGU9_HELRO</name>
<reference evidence="1 3" key="2">
    <citation type="journal article" date="2013" name="Nature">
        <title>Insights into bilaterian evolution from three spiralian genomes.</title>
        <authorList>
            <person name="Simakov O."/>
            <person name="Marletaz F."/>
            <person name="Cho S.J."/>
            <person name="Edsinger-Gonzales E."/>
            <person name="Havlak P."/>
            <person name="Hellsten U."/>
            <person name="Kuo D.H."/>
            <person name="Larsson T."/>
            <person name="Lv J."/>
            <person name="Arendt D."/>
            <person name="Savage R."/>
            <person name="Osoegawa K."/>
            <person name="de Jong P."/>
            <person name="Grimwood J."/>
            <person name="Chapman J.A."/>
            <person name="Shapiro H."/>
            <person name="Aerts A."/>
            <person name="Otillar R.P."/>
            <person name="Terry A.Y."/>
            <person name="Boore J.L."/>
            <person name="Grigoriev I.V."/>
            <person name="Lindberg D.R."/>
            <person name="Seaver E.C."/>
            <person name="Weisblat D.A."/>
            <person name="Putnam N.H."/>
            <person name="Rokhsar D.S."/>
        </authorList>
    </citation>
    <scope>NUCLEOTIDE SEQUENCE</scope>
</reference>
<evidence type="ECO:0000313" key="2">
    <source>
        <dbReference type="EnsemblMetazoa" id="HelroP181291"/>
    </source>
</evidence>
<dbReference type="EnsemblMetazoa" id="HelroT181291">
    <property type="protein sequence ID" value="HelroP181291"/>
    <property type="gene ID" value="HelroG181291"/>
</dbReference>
<reference evidence="3" key="1">
    <citation type="submission" date="2012-12" db="EMBL/GenBank/DDBJ databases">
        <authorList>
            <person name="Hellsten U."/>
            <person name="Grimwood J."/>
            <person name="Chapman J.A."/>
            <person name="Shapiro H."/>
            <person name="Aerts A."/>
            <person name="Otillar R.P."/>
            <person name="Terry A.Y."/>
            <person name="Boore J.L."/>
            <person name="Simakov O."/>
            <person name="Marletaz F."/>
            <person name="Cho S.-J."/>
            <person name="Edsinger-Gonzales E."/>
            <person name="Havlak P."/>
            <person name="Kuo D.-H."/>
            <person name="Larsson T."/>
            <person name="Lv J."/>
            <person name="Arendt D."/>
            <person name="Savage R."/>
            <person name="Osoegawa K."/>
            <person name="de Jong P."/>
            <person name="Lindberg D.R."/>
            <person name="Seaver E.C."/>
            <person name="Weisblat D.A."/>
            <person name="Putnam N.H."/>
            <person name="Grigoriev I.V."/>
            <person name="Rokhsar D.S."/>
        </authorList>
    </citation>
    <scope>NUCLEOTIDE SEQUENCE</scope>
</reference>
<dbReference type="HOGENOM" id="CLU_779093_0_0_1"/>
<dbReference type="KEGG" id="hro:HELRODRAFT_181291"/>
<dbReference type="EMBL" id="KB097635">
    <property type="protein sequence ID" value="ESN93178.1"/>
    <property type="molecule type" value="Genomic_DNA"/>
</dbReference>
<dbReference type="AlphaFoldDB" id="T1FGU9"/>
<dbReference type="PANTHER" id="PTHR46127:SF1">
    <property type="entry name" value="CILIA- AND FLAGELLA-ASSOCIATED PROTEIN 65"/>
    <property type="match status" value="1"/>
</dbReference>
<proteinExistence type="predicted"/>
<evidence type="ECO:0000313" key="1">
    <source>
        <dbReference type="EMBL" id="ESN93178.1"/>
    </source>
</evidence>
<dbReference type="InParanoid" id="T1FGU9"/>
<reference evidence="2" key="3">
    <citation type="submission" date="2015-06" db="UniProtKB">
        <authorList>
            <consortium name="EnsemblMetazoa"/>
        </authorList>
    </citation>
    <scope>IDENTIFICATION</scope>
</reference>
<evidence type="ECO:0008006" key="4">
    <source>
        <dbReference type="Google" id="ProtNLM"/>
    </source>
</evidence>
<dbReference type="PANTHER" id="PTHR46127">
    <property type="entry name" value="CILIA- AND FLAGELLA-ASSOCIATED PROTEIN 65"/>
    <property type="match status" value="1"/>
</dbReference>
<dbReference type="EMBL" id="AMQM01007529">
    <property type="status" value="NOT_ANNOTATED_CDS"/>
    <property type="molecule type" value="Genomic_DNA"/>
</dbReference>
<keyword evidence="3" id="KW-1185">Reference proteome</keyword>